<dbReference type="InterPro" id="IPR030934">
    <property type="entry name" value="Intein_C"/>
</dbReference>
<name>T0F7E7_9LEPT</name>
<dbReference type="CDD" id="cd00081">
    <property type="entry name" value="Hint"/>
    <property type="match status" value="1"/>
</dbReference>
<dbReference type="EMBL" id="AHMO02000009">
    <property type="protein sequence ID" value="EQA43836.1"/>
    <property type="molecule type" value="Genomic_DNA"/>
</dbReference>
<dbReference type="NCBIfam" id="TIGR01443">
    <property type="entry name" value="intein_Cterm"/>
    <property type="match status" value="1"/>
</dbReference>
<protein>
    <submittedName>
        <fullName evidence="2">Intein C-terminal splicing domain protein</fullName>
    </submittedName>
</protein>
<dbReference type="InterPro" id="IPR003586">
    <property type="entry name" value="Hint_dom_C"/>
</dbReference>
<feature type="non-terminal residue" evidence="2">
    <location>
        <position position="1"/>
    </location>
</feature>
<dbReference type="AlphaFoldDB" id="T0F7E7"/>
<reference evidence="2" key="1">
    <citation type="submission" date="2013-05" db="EMBL/GenBank/DDBJ databases">
        <authorList>
            <person name="Harkins D.M."/>
            <person name="Durkin A.S."/>
            <person name="Brinkac L.M."/>
            <person name="Haft D.H."/>
            <person name="Selengut J.D."/>
            <person name="Sanka R."/>
            <person name="DePew J."/>
            <person name="Purushe J."/>
            <person name="Hartskeerl R.A."/>
            <person name="Ahmed A."/>
            <person name="van der Linden H."/>
            <person name="Goris M.G.A."/>
            <person name="Vinetz J.M."/>
            <person name="Sutton G.G."/>
            <person name="Nierman W.C."/>
            <person name="Fouts D.E."/>
        </authorList>
    </citation>
    <scope>NUCLEOTIDE SEQUENCE [LARGE SCALE GENOMIC DNA]</scope>
    <source>
        <strain evidence="2">5399</strain>
    </source>
</reference>
<gene>
    <name evidence="2" type="ORF">LEP1GSC050_0002</name>
</gene>
<sequence length="414" mass="44278">TYTNGNVINTTWNHPFFIRGKGFTEVRNIQPEERSVTVASIRNSYRIERGSGIQIGASLASLGSRSTNSNSATWKDEIRGTVGIAKIEEVYEKTKVYNFEVEENHTYFVGKDGVLVHNSGGCMAGGFATGVGKSIARLVDAPQHLIETGASIAAPDNFRVTDEFGRPVSAHPLEAPLSKGAASTLYDKLVTEPGAEKAANSTCPDCSKDYSTGYKWGNFIGDGMLLVAGGLTALRGKLGGLGGKAGAAEERAVVRKAGAANSEKFKGLGDATTSPWLKDTRPGVAEHIGKFRDGGSFVMTESQYKAFYEANKSGKYGRPNGQFMTTRETIDQVTRGGQVDISTLNKKLGTDFKPGDKLVRVDINNPLLHNARLPAGVGPGANSQFRWGGYTSGGAPEIVIDQFKKGQFSSSKLY</sequence>
<proteinExistence type="predicted"/>
<accession>T0F7E7</accession>
<feature type="domain" description="Hint" evidence="1">
    <location>
        <begin position="79"/>
        <end position="124"/>
    </location>
</feature>
<dbReference type="PROSITE" id="PS50818">
    <property type="entry name" value="INTEIN_C_TER"/>
    <property type="match status" value="1"/>
</dbReference>
<dbReference type="Gene3D" id="2.170.16.10">
    <property type="entry name" value="Hedgehog/Intein (Hint) domain"/>
    <property type="match status" value="1"/>
</dbReference>
<dbReference type="InterPro" id="IPR036844">
    <property type="entry name" value="Hint_dom_sf"/>
</dbReference>
<dbReference type="SMART" id="SM00305">
    <property type="entry name" value="HintC"/>
    <property type="match status" value="1"/>
</dbReference>
<organism evidence="2 3">
    <name type="scientific">Leptospira broomii serovar Hurstbridge str. 5399</name>
    <dbReference type="NCBI Taxonomy" id="1049789"/>
    <lineage>
        <taxon>Bacteria</taxon>
        <taxon>Pseudomonadati</taxon>
        <taxon>Spirochaetota</taxon>
        <taxon>Spirochaetia</taxon>
        <taxon>Leptospirales</taxon>
        <taxon>Leptospiraceae</taxon>
        <taxon>Leptospira</taxon>
    </lineage>
</organism>
<dbReference type="Proteomes" id="UP000015454">
    <property type="component" value="Unassembled WGS sequence"/>
</dbReference>
<keyword evidence="3" id="KW-1185">Reference proteome</keyword>
<evidence type="ECO:0000313" key="2">
    <source>
        <dbReference type="EMBL" id="EQA43836.1"/>
    </source>
</evidence>
<evidence type="ECO:0000259" key="1">
    <source>
        <dbReference type="SMART" id="SM00305"/>
    </source>
</evidence>
<dbReference type="SUPFAM" id="SSF51294">
    <property type="entry name" value="Hedgehog/intein (Hint) domain"/>
    <property type="match status" value="1"/>
</dbReference>
<comment type="caution">
    <text evidence="2">The sequence shown here is derived from an EMBL/GenBank/DDBJ whole genome shotgun (WGS) entry which is preliminary data.</text>
</comment>
<dbReference type="STRING" id="1049789.LEP1GSC050_0002"/>
<evidence type="ECO:0000313" key="3">
    <source>
        <dbReference type="Proteomes" id="UP000015454"/>
    </source>
</evidence>